<feature type="domain" description="Large ribosomal subunit protein uL15/eL18" evidence="7">
    <location>
        <begin position="75"/>
        <end position="149"/>
    </location>
</feature>
<evidence type="ECO:0000256" key="6">
    <source>
        <dbReference type="SAM" id="MobiDB-lite"/>
    </source>
</evidence>
<feature type="compositionally biased region" description="Gly residues" evidence="6">
    <location>
        <begin position="21"/>
        <end position="35"/>
    </location>
</feature>
<reference evidence="8 9" key="1">
    <citation type="submission" date="2020-04" db="EMBL/GenBank/DDBJ databases">
        <title>Genome sequence for Sphingorhabdus sp. strain M1.</title>
        <authorList>
            <person name="Park S.-J."/>
        </authorList>
    </citation>
    <scope>NUCLEOTIDE SEQUENCE [LARGE SCALE GENOMIC DNA]</scope>
    <source>
        <strain evidence="8 9">JK6</strain>
    </source>
</reference>
<feature type="region of interest" description="Disordered" evidence="6">
    <location>
        <begin position="152"/>
        <end position="188"/>
    </location>
</feature>
<dbReference type="PROSITE" id="PS00475">
    <property type="entry name" value="RIBOSOMAL_L15"/>
    <property type="match status" value="1"/>
</dbReference>
<comment type="function">
    <text evidence="4">Binds to the 23S rRNA.</text>
</comment>
<dbReference type="Pfam" id="PF00828">
    <property type="entry name" value="Ribosomal_L27A"/>
    <property type="match status" value="1"/>
</dbReference>
<feature type="compositionally biased region" description="Basic and acidic residues" evidence="6">
    <location>
        <begin position="155"/>
        <end position="175"/>
    </location>
</feature>
<evidence type="ECO:0000256" key="5">
    <source>
        <dbReference type="RuleBase" id="RU003888"/>
    </source>
</evidence>
<keyword evidence="3 4" id="KW-0687">Ribonucleoprotein</keyword>
<feature type="compositionally biased region" description="Basic residues" evidence="6">
    <location>
        <begin position="176"/>
        <end position="188"/>
    </location>
</feature>
<dbReference type="Proteomes" id="UP000501600">
    <property type="component" value="Chromosome"/>
</dbReference>
<feature type="compositionally biased region" description="Basic and acidic residues" evidence="6">
    <location>
        <begin position="1"/>
        <end position="13"/>
    </location>
</feature>
<dbReference type="InterPro" id="IPR021131">
    <property type="entry name" value="Ribosomal_uL15/eL18"/>
</dbReference>
<evidence type="ECO:0000256" key="3">
    <source>
        <dbReference type="ARBA" id="ARBA00023274"/>
    </source>
</evidence>
<dbReference type="InterPro" id="IPR030878">
    <property type="entry name" value="Ribosomal_uL15"/>
</dbReference>
<organism evidence="8 9">
    <name type="scientific">Parasphingorhabdus halotolerans</name>
    <dbReference type="NCBI Taxonomy" id="2725558"/>
    <lineage>
        <taxon>Bacteria</taxon>
        <taxon>Pseudomonadati</taxon>
        <taxon>Pseudomonadota</taxon>
        <taxon>Alphaproteobacteria</taxon>
        <taxon>Sphingomonadales</taxon>
        <taxon>Sphingomonadaceae</taxon>
        <taxon>Parasphingorhabdus</taxon>
    </lineage>
</organism>
<dbReference type="HAMAP" id="MF_01341">
    <property type="entry name" value="Ribosomal_uL15"/>
    <property type="match status" value="1"/>
</dbReference>
<sequence>MKLNELRDNDGARKSRMRVGRGIGSGKGKTAGRGQKGQKSRSGVAIKGFEGGQMPLHMRLPKRGFNNPFGTDYAEVNLGMIQKFIDSKRLANKGTLDHAALKEAGLARGGKDGVRLLAKGELTAKITISVAGASKAAVEAVEKAGGKVEILAAGGERRPKGEKKATPSKPAAEKKAAKKAANKAKKKA</sequence>
<protein>
    <recommendedName>
        <fullName evidence="4">Large ribosomal subunit protein uL15</fullName>
    </recommendedName>
</protein>
<evidence type="ECO:0000256" key="1">
    <source>
        <dbReference type="ARBA" id="ARBA00007320"/>
    </source>
</evidence>
<dbReference type="Gene3D" id="3.100.10.10">
    <property type="match status" value="1"/>
</dbReference>
<accession>A0A6H2DLE6</accession>
<dbReference type="GO" id="GO:0003735">
    <property type="term" value="F:structural constituent of ribosome"/>
    <property type="evidence" value="ECO:0007669"/>
    <property type="project" value="InterPro"/>
</dbReference>
<dbReference type="RefSeq" id="WP_168819099.1">
    <property type="nucleotide sequence ID" value="NZ_CP051217.1"/>
</dbReference>
<evidence type="ECO:0000313" key="8">
    <source>
        <dbReference type="EMBL" id="QJB69210.1"/>
    </source>
</evidence>
<dbReference type="InterPro" id="IPR001196">
    <property type="entry name" value="Ribosomal_uL15_CS"/>
</dbReference>
<dbReference type="GO" id="GO:0022625">
    <property type="term" value="C:cytosolic large ribosomal subunit"/>
    <property type="evidence" value="ECO:0007669"/>
    <property type="project" value="TreeGrafter"/>
</dbReference>
<keyword evidence="9" id="KW-1185">Reference proteome</keyword>
<gene>
    <name evidence="4" type="primary">rplO</name>
    <name evidence="8" type="ORF">HF685_07900</name>
</gene>
<evidence type="ECO:0000313" key="9">
    <source>
        <dbReference type="Proteomes" id="UP000501600"/>
    </source>
</evidence>
<name>A0A6H2DLE6_9SPHN</name>
<dbReference type="NCBIfam" id="TIGR01071">
    <property type="entry name" value="rplO_bact"/>
    <property type="match status" value="1"/>
</dbReference>
<dbReference type="InterPro" id="IPR036227">
    <property type="entry name" value="Ribosomal_uL15/eL18_sf"/>
</dbReference>
<proteinExistence type="inferred from homology"/>
<comment type="similarity">
    <text evidence="1 4 5">Belongs to the universal ribosomal protein uL15 family.</text>
</comment>
<keyword evidence="4" id="KW-0694">RNA-binding</keyword>
<keyword evidence="2 4" id="KW-0689">Ribosomal protein</keyword>
<dbReference type="PANTHER" id="PTHR12934:SF11">
    <property type="entry name" value="LARGE RIBOSOMAL SUBUNIT PROTEIN UL15M"/>
    <property type="match status" value="1"/>
</dbReference>
<dbReference type="GO" id="GO:0006412">
    <property type="term" value="P:translation"/>
    <property type="evidence" value="ECO:0007669"/>
    <property type="project" value="UniProtKB-UniRule"/>
</dbReference>
<dbReference type="PANTHER" id="PTHR12934">
    <property type="entry name" value="50S RIBOSOMAL PROTEIN L15"/>
    <property type="match status" value="1"/>
</dbReference>
<dbReference type="GO" id="GO:0019843">
    <property type="term" value="F:rRNA binding"/>
    <property type="evidence" value="ECO:0007669"/>
    <property type="project" value="UniProtKB-UniRule"/>
</dbReference>
<dbReference type="InterPro" id="IPR005749">
    <property type="entry name" value="Ribosomal_uL15_bac-type"/>
</dbReference>
<feature type="region of interest" description="Disordered" evidence="6">
    <location>
        <begin position="1"/>
        <end position="46"/>
    </location>
</feature>
<comment type="subunit">
    <text evidence="4">Part of the 50S ribosomal subunit.</text>
</comment>
<dbReference type="SUPFAM" id="SSF52080">
    <property type="entry name" value="Ribosomal proteins L15p and L18e"/>
    <property type="match status" value="1"/>
</dbReference>
<keyword evidence="4" id="KW-0699">rRNA-binding</keyword>
<dbReference type="EMBL" id="CP051217">
    <property type="protein sequence ID" value="QJB69210.1"/>
    <property type="molecule type" value="Genomic_DNA"/>
</dbReference>
<evidence type="ECO:0000256" key="4">
    <source>
        <dbReference type="HAMAP-Rule" id="MF_01341"/>
    </source>
</evidence>
<evidence type="ECO:0000256" key="2">
    <source>
        <dbReference type="ARBA" id="ARBA00022980"/>
    </source>
</evidence>
<dbReference type="AlphaFoldDB" id="A0A6H2DLE6"/>
<dbReference type="KEGG" id="phao:HF685_07900"/>
<evidence type="ECO:0000259" key="7">
    <source>
        <dbReference type="Pfam" id="PF00828"/>
    </source>
</evidence>